<evidence type="ECO:0000313" key="3">
    <source>
        <dbReference type="EMBL" id="NVN19049.1"/>
    </source>
</evidence>
<comment type="caution">
    <text evidence="3">The sequence shown here is derived from an EMBL/GenBank/DDBJ whole genome shotgun (WGS) entry which is preliminary data.</text>
</comment>
<gene>
    <name evidence="3" type="ORF">GUA46_11915</name>
</gene>
<reference evidence="3 4" key="1">
    <citation type="submission" date="2020-01" db="EMBL/GenBank/DDBJ databases">
        <title>Draft Genome Analysis of Muricauda sp. HICW Isolated from coastal seawater of PR China.</title>
        <authorList>
            <person name="Chen M.-X."/>
        </authorList>
    </citation>
    <scope>NUCLEOTIDE SEQUENCE [LARGE SCALE GENOMIC DNA]</scope>
    <source>
        <strain evidence="3 4">HICW</strain>
    </source>
</reference>
<organism evidence="3 4">
    <name type="scientific">Flagellimonas chongwuensis</name>
    <dbReference type="NCBI Taxonomy" id="2697365"/>
    <lineage>
        <taxon>Bacteria</taxon>
        <taxon>Pseudomonadati</taxon>
        <taxon>Bacteroidota</taxon>
        <taxon>Flavobacteriia</taxon>
        <taxon>Flavobacteriales</taxon>
        <taxon>Flavobacteriaceae</taxon>
        <taxon>Flagellimonas</taxon>
    </lineage>
</organism>
<dbReference type="InterPro" id="IPR029062">
    <property type="entry name" value="Class_I_gatase-like"/>
</dbReference>
<accession>A0A850NGZ3</accession>
<feature type="domain" description="ThuA-like" evidence="2">
    <location>
        <begin position="33"/>
        <end position="240"/>
    </location>
</feature>
<proteinExistence type="predicted"/>
<dbReference type="EMBL" id="WYET01000004">
    <property type="protein sequence ID" value="NVN19049.1"/>
    <property type="molecule type" value="Genomic_DNA"/>
</dbReference>
<evidence type="ECO:0000313" key="4">
    <source>
        <dbReference type="Proteomes" id="UP000558089"/>
    </source>
</evidence>
<dbReference type="Proteomes" id="UP000558089">
    <property type="component" value="Unassembled WGS sequence"/>
</dbReference>
<dbReference type="PANTHER" id="PTHR40469:SF2">
    <property type="entry name" value="GALACTOSE-BINDING DOMAIN-LIKE SUPERFAMILY PROTEIN"/>
    <property type="match status" value="1"/>
</dbReference>
<dbReference type="Gene3D" id="3.40.50.880">
    <property type="match status" value="1"/>
</dbReference>
<dbReference type="AlphaFoldDB" id="A0A850NGZ3"/>
<keyword evidence="1" id="KW-0732">Signal</keyword>
<dbReference type="SUPFAM" id="SSF52317">
    <property type="entry name" value="Class I glutamine amidotransferase-like"/>
    <property type="match status" value="1"/>
</dbReference>
<dbReference type="Pfam" id="PF06283">
    <property type="entry name" value="ThuA"/>
    <property type="match status" value="1"/>
</dbReference>
<feature type="signal peptide" evidence="1">
    <location>
        <begin position="1"/>
        <end position="23"/>
    </location>
</feature>
<sequence length="244" mass="27490">MNVLKPIVVLSVLLMMGTSCIVAQQIPIDSIFLFTKTTPNNIHRPAIEAGIKAVKKIGEQNKLYVEVSDNPEDFNRLNLSRYGAVVMISAGPRVLDSIQKDAFKEYIRSGGGFVGVHSIADRNWPWYMSLIGGTEANHPEPQEGLVTNVSKGNLLFEAENGPWIIKDEFYNFRDIHNDINVVLHIDEASYSGGEVAKNHPVCWYREYDGGRSFYLALGHFSYHYTNRTYLNYLENGILYAIGKN</sequence>
<dbReference type="RefSeq" id="WP_176620673.1">
    <property type="nucleotide sequence ID" value="NZ_WYET01000004.1"/>
</dbReference>
<name>A0A850NGZ3_9FLAO</name>
<evidence type="ECO:0000259" key="2">
    <source>
        <dbReference type="Pfam" id="PF06283"/>
    </source>
</evidence>
<protein>
    <submittedName>
        <fullName evidence="3">ThuA domain-containing protein</fullName>
    </submittedName>
</protein>
<dbReference type="PANTHER" id="PTHR40469">
    <property type="entry name" value="SECRETED GLYCOSYL HYDROLASE"/>
    <property type="match status" value="1"/>
</dbReference>
<dbReference type="InterPro" id="IPR029010">
    <property type="entry name" value="ThuA-like"/>
</dbReference>
<dbReference type="PROSITE" id="PS51257">
    <property type="entry name" value="PROKAR_LIPOPROTEIN"/>
    <property type="match status" value="1"/>
</dbReference>
<keyword evidence="4" id="KW-1185">Reference proteome</keyword>
<feature type="chain" id="PRO_5032892665" evidence="1">
    <location>
        <begin position="24"/>
        <end position="244"/>
    </location>
</feature>
<evidence type="ECO:0000256" key="1">
    <source>
        <dbReference type="SAM" id="SignalP"/>
    </source>
</evidence>